<dbReference type="Proteomes" id="UP000254869">
    <property type="component" value="Unassembled WGS sequence"/>
</dbReference>
<dbReference type="EMBL" id="QQBC01000002">
    <property type="protein sequence ID" value="RDI68007.1"/>
    <property type="molecule type" value="Genomic_DNA"/>
</dbReference>
<name>A0A370IBC2_9NOCA</name>
<accession>A0A370IBC2</accession>
<dbReference type="AlphaFoldDB" id="A0A370IBC2"/>
<comment type="caution">
    <text evidence="2">The sequence shown here is derived from an EMBL/GenBank/DDBJ whole genome shotgun (WGS) entry which is preliminary data.</text>
</comment>
<evidence type="ECO:0000256" key="1">
    <source>
        <dbReference type="SAM" id="MobiDB-lite"/>
    </source>
</evidence>
<sequence>MTKVLRLQLQSDPELGDDAPMSSYSEHHCGGGGGGGGSEEAL</sequence>
<gene>
    <name evidence="2" type="ORF">DFR76_102408</name>
</gene>
<reference evidence="2 3" key="1">
    <citation type="submission" date="2018-07" db="EMBL/GenBank/DDBJ databases">
        <title>Genomic Encyclopedia of Type Strains, Phase IV (KMG-IV): sequencing the most valuable type-strain genomes for metagenomic binning, comparative biology and taxonomic classification.</title>
        <authorList>
            <person name="Goeker M."/>
        </authorList>
    </citation>
    <scope>NUCLEOTIDE SEQUENCE [LARGE SCALE GENOMIC DNA]</scope>
    <source>
        <strain evidence="2 3">DSM 44290</strain>
    </source>
</reference>
<evidence type="ECO:0000313" key="3">
    <source>
        <dbReference type="Proteomes" id="UP000254869"/>
    </source>
</evidence>
<dbReference type="RefSeq" id="WP_255285411.1">
    <property type="nucleotide sequence ID" value="NZ_QQBC01000002.1"/>
</dbReference>
<dbReference type="STRING" id="1210086.GCA_001613105_00984"/>
<evidence type="ECO:0000313" key="2">
    <source>
        <dbReference type="EMBL" id="RDI68007.1"/>
    </source>
</evidence>
<organism evidence="2 3">
    <name type="scientific">Nocardia pseudobrasiliensis</name>
    <dbReference type="NCBI Taxonomy" id="45979"/>
    <lineage>
        <taxon>Bacteria</taxon>
        <taxon>Bacillati</taxon>
        <taxon>Actinomycetota</taxon>
        <taxon>Actinomycetes</taxon>
        <taxon>Mycobacteriales</taxon>
        <taxon>Nocardiaceae</taxon>
        <taxon>Nocardia</taxon>
    </lineage>
</organism>
<keyword evidence="3" id="KW-1185">Reference proteome</keyword>
<proteinExistence type="predicted"/>
<protein>
    <submittedName>
        <fullName evidence="2">Uncharacterized protein</fullName>
    </submittedName>
</protein>
<feature type="compositionally biased region" description="Gly residues" evidence="1">
    <location>
        <begin position="30"/>
        <end position="42"/>
    </location>
</feature>
<feature type="region of interest" description="Disordered" evidence="1">
    <location>
        <begin position="1"/>
        <end position="42"/>
    </location>
</feature>